<dbReference type="RefSeq" id="WP_378018965.1">
    <property type="nucleotide sequence ID" value="NZ_JBHSKG010000001.1"/>
</dbReference>
<evidence type="ECO:0000256" key="1">
    <source>
        <dbReference type="ARBA" id="ARBA00023015"/>
    </source>
</evidence>
<evidence type="ECO:0000256" key="3">
    <source>
        <dbReference type="ARBA" id="ARBA00023163"/>
    </source>
</evidence>
<dbReference type="SMART" id="SM00418">
    <property type="entry name" value="HTH_ARSR"/>
    <property type="match status" value="1"/>
</dbReference>
<feature type="domain" description="HTH arsR-type" evidence="5">
    <location>
        <begin position="1"/>
        <end position="90"/>
    </location>
</feature>
<organism evidence="6 7">
    <name type="scientific">Actinomycetospora rhizophila</name>
    <dbReference type="NCBI Taxonomy" id="1416876"/>
    <lineage>
        <taxon>Bacteria</taxon>
        <taxon>Bacillati</taxon>
        <taxon>Actinomycetota</taxon>
        <taxon>Actinomycetes</taxon>
        <taxon>Pseudonocardiales</taxon>
        <taxon>Pseudonocardiaceae</taxon>
        <taxon>Actinomycetospora</taxon>
    </lineage>
</organism>
<evidence type="ECO:0000313" key="7">
    <source>
        <dbReference type="Proteomes" id="UP001596175"/>
    </source>
</evidence>
<dbReference type="InterPro" id="IPR036390">
    <property type="entry name" value="WH_DNA-bd_sf"/>
</dbReference>
<dbReference type="Pfam" id="PF12840">
    <property type="entry name" value="HTH_20"/>
    <property type="match status" value="1"/>
</dbReference>
<dbReference type="InterPro" id="IPR001845">
    <property type="entry name" value="HTH_ArsR_DNA-bd_dom"/>
</dbReference>
<dbReference type="PROSITE" id="PS50987">
    <property type="entry name" value="HTH_ARSR_2"/>
    <property type="match status" value="1"/>
</dbReference>
<proteinExistence type="predicted"/>
<feature type="region of interest" description="Disordered" evidence="4">
    <location>
        <begin position="102"/>
        <end position="126"/>
    </location>
</feature>
<evidence type="ECO:0000259" key="5">
    <source>
        <dbReference type="PROSITE" id="PS50987"/>
    </source>
</evidence>
<evidence type="ECO:0000256" key="2">
    <source>
        <dbReference type="ARBA" id="ARBA00023125"/>
    </source>
</evidence>
<dbReference type="PANTHER" id="PTHR33154:SF33">
    <property type="entry name" value="TRANSCRIPTIONAL REPRESSOR SDPR"/>
    <property type="match status" value="1"/>
</dbReference>
<dbReference type="SMART" id="SM00419">
    <property type="entry name" value="HTH_CRP"/>
    <property type="match status" value="1"/>
</dbReference>
<dbReference type="InterPro" id="IPR012318">
    <property type="entry name" value="HTH_CRP"/>
</dbReference>
<evidence type="ECO:0000256" key="4">
    <source>
        <dbReference type="SAM" id="MobiDB-lite"/>
    </source>
</evidence>
<dbReference type="CDD" id="cd00090">
    <property type="entry name" value="HTH_ARSR"/>
    <property type="match status" value="1"/>
</dbReference>
<comment type="caution">
    <text evidence="6">The sequence shown here is derived from an EMBL/GenBank/DDBJ whole genome shotgun (WGS) entry which is preliminary data.</text>
</comment>
<dbReference type="EMBL" id="JBHSKG010000001">
    <property type="protein sequence ID" value="MFC5136724.1"/>
    <property type="molecule type" value="Genomic_DNA"/>
</dbReference>
<dbReference type="InterPro" id="IPR051081">
    <property type="entry name" value="HTH_MetalResp_TranReg"/>
</dbReference>
<evidence type="ECO:0000313" key="6">
    <source>
        <dbReference type="EMBL" id="MFC5136724.1"/>
    </source>
</evidence>
<gene>
    <name evidence="6" type="ORF">ACFPK1_00630</name>
</gene>
<dbReference type="Gene3D" id="1.10.10.10">
    <property type="entry name" value="Winged helix-like DNA-binding domain superfamily/Winged helix DNA-binding domain"/>
    <property type="match status" value="1"/>
</dbReference>
<keyword evidence="2" id="KW-0238">DNA-binding</keyword>
<keyword evidence="1" id="KW-0805">Transcription regulation</keyword>
<accession>A0ABV9ZB74</accession>
<keyword evidence="7" id="KW-1185">Reference proteome</keyword>
<keyword evidence="3" id="KW-0804">Transcription</keyword>
<dbReference type="PRINTS" id="PR00778">
    <property type="entry name" value="HTHARSR"/>
</dbReference>
<dbReference type="NCBIfam" id="NF033788">
    <property type="entry name" value="HTH_metalloreg"/>
    <property type="match status" value="1"/>
</dbReference>
<feature type="compositionally biased region" description="Basic and acidic residues" evidence="4">
    <location>
        <begin position="106"/>
        <end position="126"/>
    </location>
</feature>
<name>A0ABV9ZB74_9PSEU</name>
<dbReference type="InterPro" id="IPR036388">
    <property type="entry name" value="WH-like_DNA-bd_sf"/>
</dbReference>
<dbReference type="PANTHER" id="PTHR33154">
    <property type="entry name" value="TRANSCRIPTIONAL REGULATOR, ARSR FAMILY"/>
    <property type="match status" value="1"/>
</dbReference>
<dbReference type="SUPFAM" id="SSF46785">
    <property type="entry name" value="Winged helix' DNA-binding domain"/>
    <property type="match status" value="1"/>
</dbReference>
<protein>
    <submittedName>
        <fullName evidence="6">ArsR/SmtB family transcription factor</fullName>
    </submittedName>
</protein>
<dbReference type="Proteomes" id="UP001596175">
    <property type="component" value="Unassembled WGS sequence"/>
</dbReference>
<reference evidence="7" key="1">
    <citation type="journal article" date="2019" name="Int. J. Syst. Evol. Microbiol.">
        <title>The Global Catalogue of Microorganisms (GCM) 10K type strain sequencing project: providing services to taxonomists for standard genome sequencing and annotation.</title>
        <authorList>
            <consortium name="The Broad Institute Genomics Platform"/>
            <consortium name="The Broad Institute Genome Sequencing Center for Infectious Disease"/>
            <person name="Wu L."/>
            <person name="Ma J."/>
        </authorList>
    </citation>
    <scope>NUCLEOTIDE SEQUENCE [LARGE SCALE GENOMIC DNA]</scope>
    <source>
        <strain evidence="7">XZYJ18</strain>
    </source>
</reference>
<dbReference type="InterPro" id="IPR011991">
    <property type="entry name" value="ArsR-like_HTH"/>
</dbReference>
<sequence>MSAYRDAGLGLLGDPMRRAIFETLARRPSSVGELAEQLPISRPAVSQHLKALKDGGLVVAHAQGTRRIYRLDPHGVAALRSWLDGVWEHALADFHKFAEQAVADETAGHDTDRGTDHPDHSSKEQP</sequence>